<gene>
    <name evidence="8" type="ORF">OKA04_10020</name>
</gene>
<comment type="caution">
    <text evidence="8">The sequence shown here is derived from an EMBL/GenBank/DDBJ whole genome shotgun (WGS) entry which is preliminary data.</text>
</comment>
<dbReference type="Pfam" id="PF07624">
    <property type="entry name" value="PSD2"/>
    <property type="match status" value="1"/>
</dbReference>
<evidence type="ECO:0000313" key="8">
    <source>
        <dbReference type="EMBL" id="MCW1885063.1"/>
    </source>
</evidence>
<dbReference type="RefSeq" id="WP_264501023.1">
    <property type="nucleotide sequence ID" value="NZ_JAPDDS010000005.1"/>
</dbReference>
<feature type="signal peptide" evidence="2">
    <location>
        <begin position="1"/>
        <end position="20"/>
    </location>
</feature>
<evidence type="ECO:0000259" key="3">
    <source>
        <dbReference type="Pfam" id="PF07624"/>
    </source>
</evidence>
<dbReference type="EMBL" id="JAPDDS010000005">
    <property type="protein sequence ID" value="MCW1885063.1"/>
    <property type="molecule type" value="Genomic_DNA"/>
</dbReference>
<keyword evidence="2" id="KW-0732">Signal</keyword>
<dbReference type="InterPro" id="IPR013036">
    <property type="entry name" value="DUF1587"/>
</dbReference>
<feature type="domain" description="DUF1585" evidence="3">
    <location>
        <begin position="698"/>
        <end position="771"/>
    </location>
</feature>
<name>A0ABT3FND1_9BACT</name>
<dbReference type="InterPro" id="IPR011478">
    <property type="entry name" value="DUF1585"/>
</dbReference>
<reference evidence="8 9" key="1">
    <citation type="submission" date="2022-10" db="EMBL/GenBank/DDBJ databases">
        <title>Luteolibacter flavescens strain MCCC 1K03193, whole genome shotgun sequencing project.</title>
        <authorList>
            <person name="Zhao G."/>
            <person name="Shen L."/>
        </authorList>
    </citation>
    <scope>NUCLEOTIDE SEQUENCE [LARGE SCALE GENOMIC DNA]</scope>
    <source>
        <strain evidence="8 9">MCCC 1K03193</strain>
    </source>
</reference>
<evidence type="ECO:0000256" key="2">
    <source>
        <dbReference type="SAM" id="SignalP"/>
    </source>
</evidence>
<dbReference type="InterPro" id="IPR013039">
    <property type="entry name" value="DUF1588"/>
</dbReference>
<dbReference type="Pfam" id="PF07637">
    <property type="entry name" value="PSD5"/>
    <property type="match status" value="1"/>
</dbReference>
<dbReference type="InterPro" id="IPR013043">
    <property type="entry name" value="DUF1595"/>
</dbReference>
<feature type="region of interest" description="Disordered" evidence="1">
    <location>
        <begin position="621"/>
        <end position="642"/>
    </location>
</feature>
<dbReference type="InterPro" id="IPR036909">
    <property type="entry name" value="Cyt_c-like_dom_sf"/>
</dbReference>
<dbReference type="SUPFAM" id="SSF46626">
    <property type="entry name" value="Cytochrome c"/>
    <property type="match status" value="1"/>
</dbReference>
<evidence type="ECO:0000259" key="4">
    <source>
        <dbReference type="Pfam" id="PF07626"/>
    </source>
</evidence>
<dbReference type="InterPro" id="IPR013042">
    <property type="entry name" value="DUF1592"/>
</dbReference>
<feature type="domain" description="DUF1587" evidence="4">
    <location>
        <begin position="122"/>
        <end position="185"/>
    </location>
</feature>
<organism evidence="8 9">
    <name type="scientific">Luteolibacter flavescens</name>
    <dbReference type="NCBI Taxonomy" id="1859460"/>
    <lineage>
        <taxon>Bacteria</taxon>
        <taxon>Pseudomonadati</taxon>
        <taxon>Verrucomicrobiota</taxon>
        <taxon>Verrucomicrobiia</taxon>
        <taxon>Verrucomicrobiales</taxon>
        <taxon>Verrucomicrobiaceae</taxon>
        <taxon>Luteolibacter</taxon>
    </lineage>
</organism>
<keyword evidence="9" id="KW-1185">Reference proteome</keyword>
<feature type="domain" description="DUF1592" evidence="6">
    <location>
        <begin position="430"/>
        <end position="565"/>
    </location>
</feature>
<evidence type="ECO:0000259" key="5">
    <source>
        <dbReference type="Pfam" id="PF07627"/>
    </source>
</evidence>
<evidence type="ECO:0000313" key="9">
    <source>
        <dbReference type="Proteomes" id="UP001207930"/>
    </source>
</evidence>
<proteinExistence type="predicted"/>
<dbReference type="Pfam" id="PF07631">
    <property type="entry name" value="PSD4"/>
    <property type="match status" value="1"/>
</dbReference>
<evidence type="ECO:0000259" key="7">
    <source>
        <dbReference type="Pfam" id="PF07637"/>
    </source>
</evidence>
<evidence type="ECO:0000256" key="1">
    <source>
        <dbReference type="SAM" id="MobiDB-lite"/>
    </source>
</evidence>
<accession>A0ABT3FND1</accession>
<evidence type="ECO:0000259" key="6">
    <source>
        <dbReference type="Pfam" id="PF07631"/>
    </source>
</evidence>
<feature type="domain" description="DUF1588" evidence="5">
    <location>
        <begin position="584"/>
        <end position="683"/>
    </location>
</feature>
<dbReference type="Pfam" id="PF07626">
    <property type="entry name" value="PSD3"/>
    <property type="match status" value="1"/>
</dbReference>
<dbReference type="Pfam" id="PF07627">
    <property type="entry name" value="PSCyt3"/>
    <property type="match status" value="1"/>
</dbReference>
<protein>
    <submittedName>
        <fullName evidence="8">DUF1592 domain-containing protein</fullName>
    </submittedName>
</protein>
<feature type="chain" id="PRO_5046901034" evidence="2">
    <location>
        <begin position="21"/>
        <end position="778"/>
    </location>
</feature>
<sequence length="778" mass="87325">MLAQPTLLTALLLLPAAAIAATSEESYKKEILPLLENYCFSCHGEGTAKGKFSMDEYKDLSAHLGDRKHWLPVWQNLRSQIMPPSDKDQLTPAEKRKVQSWIEKEVFQLDPENPDPGRVTIRRLNRTEYQNAVYDLLGVEYDTKDVFPPDDTGYGFDNIGDVLSISPLLMEKYITAADEVVALALPEGAAAQVPRIDIEGKAFTVPFDTKTTGRWLPFAKKQEVKVEQEIPYDGEYQIKVEYAIKGATEATVHEADLVVKAGGAKVGEVSLGWDQRRVIDLTGNAPLKKGKQTFEISLAPGRQPAGGEEELFLTIHRVIVQGPLGGDKREYAKGYRMIFVDGPAPEKEADRDRYARKIMRSFVSRAFRKPLDDSTIDRLVDIVKEVDRQPGKEFEDGIKQAIATCLASPRFLFRVEIQPEPNNPAKIVPLDEYSIAARLSFFLWGSVPDDELLSLAFNNKLRANLHAQIDRMLLDPRSERLTHNFIGQWLQARDVESVPVSAKDILGLGSNREAARAFDVRLRSDMRTETEMLFDFILRKDRPAEELISARYSFLNERLAGFYGIKGVEGEDFQPVDLTEHPERGGLLTQGSVLMVTSNPTRTSPVKRGLFVLDNILGTPAPPAPPDVPPLEDATTGGNKNPTMREMMEIHRKNPDCRGCHQRMDPIGLALENFNALGQFRLTEHGTKIDGAGQLLTGEKFSNVAELKDVLATKRREDFYRCLSEKLFTYATGRGVEYYDATTIDQLVERLEKNNGKLRELIYGIVESAPFQKRRGDD</sequence>
<feature type="domain" description="DUF1595" evidence="7">
    <location>
        <begin position="354"/>
        <end position="416"/>
    </location>
</feature>
<dbReference type="Proteomes" id="UP001207930">
    <property type="component" value="Unassembled WGS sequence"/>
</dbReference>